<dbReference type="Proteomes" id="UP000095287">
    <property type="component" value="Unplaced"/>
</dbReference>
<accession>A0A1I8AV98</accession>
<proteinExistence type="predicted"/>
<evidence type="ECO:0000313" key="2">
    <source>
        <dbReference type="Proteomes" id="UP000095287"/>
    </source>
</evidence>
<protein>
    <submittedName>
        <fullName evidence="3">Uncharacterized protein</fullName>
    </submittedName>
</protein>
<reference evidence="3" key="1">
    <citation type="submission" date="2016-11" db="UniProtKB">
        <authorList>
            <consortium name="WormBaseParasite"/>
        </authorList>
    </citation>
    <scope>IDENTIFICATION</scope>
</reference>
<sequence length="106" mass="12065">MEKLEVNHVVTKLRRKVTPRRRQTYPAGRHRHSLSVRRPSRSRWNLESETDSQLGCSRNRTHSDCTTGLERRRATLSPIAGGATKLDASVKSRLGEAFAAQKRTEL</sequence>
<feature type="region of interest" description="Disordered" evidence="1">
    <location>
        <begin position="18"/>
        <end position="64"/>
    </location>
</feature>
<organism evidence="2 3">
    <name type="scientific">Steinernema glaseri</name>
    <dbReference type="NCBI Taxonomy" id="37863"/>
    <lineage>
        <taxon>Eukaryota</taxon>
        <taxon>Metazoa</taxon>
        <taxon>Ecdysozoa</taxon>
        <taxon>Nematoda</taxon>
        <taxon>Chromadorea</taxon>
        <taxon>Rhabditida</taxon>
        <taxon>Tylenchina</taxon>
        <taxon>Panagrolaimomorpha</taxon>
        <taxon>Strongyloidoidea</taxon>
        <taxon>Steinernematidae</taxon>
        <taxon>Steinernema</taxon>
    </lineage>
</organism>
<feature type="compositionally biased region" description="Polar residues" evidence="1">
    <location>
        <begin position="42"/>
        <end position="58"/>
    </location>
</feature>
<evidence type="ECO:0000313" key="3">
    <source>
        <dbReference type="WBParaSite" id="L893_g9578.t1"/>
    </source>
</evidence>
<evidence type="ECO:0000256" key="1">
    <source>
        <dbReference type="SAM" id="MobiDB-lite"/>
    </source>
</evidence>
<feature type="compositionally biased region" description="Basic residues" evidence="1">
    <location>
        <begin position="18"/>
        <end position="41"/>
    </location>
</feature>
<dbReference type="WBParaSite" id="L893_g9578.t1">
    <property type="protein sequence ID" value="L893_g9578.t1"/>
    <property type="gene ID" value="L893_g9578"/>
</dbReference>
<dbReference type="AlphaFoldDB" id="A0A1I8AV98"/>
<keyword evidence="2" id="KW-1185">Reference proteome</keyword>
<name>A0A1I8AV98_9BILA</name>